<dbReference type="InterPro" id="IPR002123">
    <property type="entry name" value="Plipid/glycerol_acylTrfase"/>
</dbReference>
<keyword evidence="4" id="KW-0812">Transmembrane</keyword>
<accession>A0ABW3RL18</accession>
<evidence type="ECO:0000313" key="6">
    <source>
        <dbReference type="EMBL" id="MFD1165387.1"/>
    </source>
</evidence>
<organism evidence="6 7">
    <name type="scientific">Sphingobacterium daejeonense</name>
    <dbReference type="NCBI Taxonomy" id="371142"/>
    <lineage>
        <taxon>Bacteria</taxon>
        <taxon>Pseudomonadati</taxon>
        <taxon>Bacteroidota</taxon>
        <taxon>Sphingobacteriia</taxon>
        <taxon>Sphingobacteriales</taxon>
        <taxon>Sphingobacteriaceae</taxon>
        <taxon>Sphingobacterium</taxon>
    </lineage>
</organism>
<keyword evidence="4" id="KW-1133">Transmembrane helix</keyword>
<keyword evidence="4" id="KW-0472">Membrane</keyword>
<dbReference type="SMART" id="SM00563">
    <property type="entry name" value="PlsC"/>
    <property type="match status" value="1"/>
</dbReference>
<keyword evidence="2" id="KW-0808">Transferase</keyword>
<reference evidence="7" key="1">
    <citation type="journal article" date="2019" name="Int. J. Syst. Evol. Microbiol.">
        <title>The Global Catalogue of Microorganisms (GCM) 10K type strain sequencing project: providing services to taxonomists for standard genome sequencing and annotation.</title>
        <authorList>
            <consortium name="The Broad Institute Genomics Platform"/>
            <consortium name="The Broad Institute Genome Sequencing Center for Infectious Disease"/>
            <person name="Wu L."/>
            <person name="Ma J."/>
        </authorList>
    </citation>
    <scope>NUCLEOTIDE SEQUENCE [LARGE SCALE GENOMIC DNA]</scope>
    <source>
        <strain evidence="7">CCUG 52468</strain>
    </source>
</reference>
<protein>
    <submittedName>
        <fullName evidence="6">1-acyl-sn-glycerol-3-phosphate acyltransferase</fullName>
    </submittedName>
</protein>
<comment type="pathway">
    <text evidence="1">Lipid metabolism.</text>
</comment>
<dbReference type="Pfam" id="PF01553">
    <property type="entry name" value="Acyltransferase"/>
    <property type="match status" value="1"/>
</dbReference>
<dbReference type="PANTHER" id="PTHR10434:SF11">
    <property type="entry name" value="1-ACYL-SN-GLYCEROL-3-PHOSPHATE ACYLTRANSFERASE"/>
    <property type="match status" value="1"/>
</dbReference>
<evidence type="ECO:0000256" key="4">
    <source>
        <dbReference type="SAM" id="Phobius"/>
    </source>
</evidence>
<dbReference type="RefSeq" id="WP_380895360.1">
    <property type="nucleotide sequence ID" value="NZ_JBHTKY010000007.1"/>
</dbReference>
<gene>
    <name evidence="6" type="ORF">ACFQ2C_07210</name>
</gene>
<evidence type="ECO:0000256" key="3">
    <source>
        <dbReference type="ARBA" id="ARBA00023315"/>
    </source>
</evidence>
<evidence type="ECO:0000256" key="2">
    <source>
        <dbReference type="ARBA" id="ARBA00022679"/>
    </source>
</evidence>
<dbReference type="PANTHER" id="PTHR10434">
    <property type="entry name" value="1-ACYL-SN-GLYCEROL-3-PHOSPHATE ACYLTRANSFERASE"/>
    <property type="match status" value="1"/>
</dbReference>
<dbReference type="Proteomes" id="UP001597205">
    <property type="component" value="Unassembled WGS sequence"/>
</dbReference>
<evidence type="ECO:0000313" key="7">
    <source>
        <dbReference type="Proteomes" id="UP001597205"/>
    </source>
</evidence>
<evidence type="ECO:0000256" key="1">
    <source>
        <dbReference type="ARBA" id="ARBA00005189"/>
    </source>
</evidence>
<proteinExistence type="predicted"/>
<name>A0ABW3RL18_9SPHI</name>
<feature type="domain" description="Phospholipid/glycerol acyltransferase" evidence="5">
    <location>
        <begin position="35"/>
        <end position="161"/>
    </location>
</feature>
<comment type="caution">
    <text evidence="6">The sequence shown here is derived from an EMBL/GenBank/DDBJ whole genome shotgun (WGS) entry which is preliminary data.</text>
</comment>
<dbReference type="EMBL" id="JBHTKY010000007">
    <property type="protein sequence ID" value="MFD1165387.1"/>
    <property type="molecule type" value="Genomic_DNA"/>
</dbReference>
<evidence type="ECO:0000259" key="5">
    <source>
        <dbReference type="SMART" id="SM00563"/>
    </source>
</evidence>
<dbReference type="SUPFAM" id="SSF69593">
    <property type="entry name" value="Glycerol-3-phosphate (1)-acyltransferase"/>
    <property type="match status" value="1"/>
</dbReference>
<keyword evidence="3 6" id="KW-0012">Acyltransferase</keyword>
<keyword evidence="7" id="KW-1185">Reference proteome</keyword>
<sequence length="324" mass="37830">MLYPILRSFVKLGLNWYVSDWQLKNLQYADHNNPAVIVSNHPNSFFDALIITVHLPSEICFLTRGDIFEKPWANWVLRTFFMLPIYKKNDGDDAEISNAFTYDECVRQLKMGRKLLIFPEGVSRNHIDLKPFMTTGLNSIIQRAVQMDVPIQVQPYILSYNSFDFNPKAVYLEALEPIDSTDYLNNSEVMTNEIIKKVRGEMDNHMLNSFVGETEGIRKSREWMKFPAIAGKYTHNWYYQLVKKQVLKKTENTIFYDSLLFAVLLFTYPVIIFLLSVIIGSITGFWWGFLIFILLPFLSYCWVQYQPVRVGGENLDDRVNKLNP</sequence>
<feature type="transmembrane region" description="Helical" evidence="4">
    <location>
        <begin position="254"/>
        <end position="279"/>
    </location>
</feature>
<feature type="transmembrane region" description="Helical" evidence="4">
    <location>
        <begin position="285"/>
        <end position="303"/>
    </location>
</feature>
<dbReference type="GO" id="GO:0016746">
    <property type="term" value="F:acyltransferase activity"/>
    <property type="evidence" value="ECO:0007669"/>
    <property type="project" value="UniProtKB-KW"/>
</dbReference>